<dbReference type="EMBL" id="CAJVCH010569141">
    <property type="protein sequence ID" value="CAG7833220.1"/>
    <property type="molecule type" value="Genomic_DNA"/>
</dbReference>
<sequence length="42" mass="4686">MVVPVTVLTCFNAEILVRAFTNITNVMDSNNVQMGRMNRTAL</sequence>
<evidence type="ECO:0000313" key="1">
    <source>
        <dbReference type="EMBL" id="CAG7833220.1"/>
    </source>
</evidence>
<evidence type="ECO:0000313" key="2">
    <source>
        <dbReference type="Proteomes" id="UP000708208"/>
    </source>
</evidence>
<organism evidence="1 2">
    <name type="scientific">Allacma fusca</name>
    <dbReference type="NCBI Taxonomy" id="39272"/>
    <lineage>
        <taxon>Eukaryota</taxon>
        <taxon>Metazoa</taxon>
        <taxon>Ecdysozoa</taxon>
        <taxon>Arthropoda</taxon>
        <taxon>Hexapoda</taxon>
        <taxon>Collembola</taxon>
        <taxon>Symphypleona</taxon>
        <taxon>Sminthuridae</taxon>
        <taxon>Allacma</taxon>
    </lineage>
</organism>
<dbReference type="Proteomes" id="UP000708208">
    <property type="component" value="Unassembled WGS sequence"/>
</dbReference>
<gene>
    <name evidence="1" type="ORF">AFUS01_LOCUS42861</name>
</gene>
<name>A0A8J2PR28_9HEXA</name>
<reference evidence="1" key="1">
    <citation type="submission" date="2021-06" db="EMBL/GenBank/DDBJ databases">
        <authorList>
            <person name="Hodson N. C."/>
            <person name="Mongue J. A."/>
            <person name="Jaron S. K."/>
        </authorList>
    </citation>
    <scope>NUCLEOTIDE SEQUENCE</scope>
</reference>
<protein>
    <submittedName>
        <fullName evidence="1">Uncharacterized protein</fullName>
    </submittedName>
</protein>
<accession>A0A8J2PR28</accession>
<dbReference type="AlphaFoldDB" id="A0A8J2PR28"/>
<keyword evidence="2" id="KW-1185">Reference proteome</keyword>
<proteinExistence type="predicted"/>
<feature type="non-terminal residue" evidence="1">
    <location>
        <position position="1"/>
    </location>
</feature>
<comment type="caution">
    <text evidence="1">The sequence shown here is derived from an EMBL/GenBank/DDBJ whole genome shotgun (WGS) entry which is preliminary data.</text>
</comment>